<proteinExistence type="predicted"/>
<organism evidence="1 3">
    <name type="scientific">Bison bison bison</name>
    <name type="common">North American plains bison</name>
    <dbReference type="NCBI Taxonomy" id="43346"/>
    <lineage>
        <taxon>Eukaryota</taxon>
        <taxon>Metazoa</taxon>
        <taxon>Chordata</taxon>
        <taxon>Craniata</taxon>
        <taxon>Vertebrata</taxon>
        <taxon>Euteleostomi</taxon>
        <taxon>Mammalia</taxon>
        <taxon>Eutheria</taxon>
        <taxon>Laurasiatheria</taxon>
        <taxon>Artiodactyla</taxon>
        <taxon>Ruminantia</taxon>
        <taxon>Pecora</taxon>
        <taxon>Bovidae</taxon>
        <taxon>Bovinae</taxon>
        <taxon>Bison</taxon>
    </lineage>
</organism>
<dbReference type="Proteomes" id="UP000515208">
    <property type="component" value="Unplaced"/>
</dbReference>
<evidence type="ECO:0000313" key="3">
    <source>
        <dbReference type="RefSeq" id="XP_010855016.1"/>
    </source>
</evidence>
<dbReference type="AlphaFoldDB" id="A0A6P3IL20"/>
<evidence type="ECO:0000313" key="2">
    <source>
        <dbReference type="RefSeq" id="XP_010855015.1"/>
    </source>
</evidence>
<dbReference type="KEGG" id="bbis:105000731"/>
<gene>
    <name evidence="2 3" type="primary">LOC105000731</name>
</gene>
<keyword evidence="1" id="KW-1185">Reference proteome</keyword>
<name>A0A6P3IL20_BISBB</name>
<sequence length="285" mass="30248">MVLPPIAHVQNRACAKSRMCFCGSHAPLVDTAPVSQWVLQHVGAGGQLGPVWMVLEIAHLPPALSHHPEPAPTLRGGLGERTAVSQLRRVPTGGRGHELPTLDSAFSSLTSLTPRFQSGAWRPTGTQVRWGSLVEGVGRPGHHPLLTFLSTYVRGTLGPQPDWPGCCDAGIPISDHHSFSVDSVLPHLRAVTAHPGSEAGCPQQLCSGWPQAEGLGAAAAGTGPAGPRAPLCTESRFLVCRTGGPIWRGPPEPTDPACSQGDLRAFRQQPPSFNHPRCWVGERRV</sequence>
<dbReference type="RefSeq" id="XP_010855016.1">
    <property type="nucleotide sequence ID" value="XM_010856714.1"/>
</dbReference>
<protein>
    <submittedName>
        <fullName evidence="2">Uncharacterized protein LOC105000731 isoform X1</fullName>
    </submittedName>
    <submittedName>
        <fullName evidence="3">Uncharacterized protein LOC105000731 isoform X2</fullName>
    </submittedName>
</protein>
<dbReference type="RefSeq" id="XP_010855015.1">
    <property type="nucleotide sequence ID" value="XM_010856713.1"/>
</dbReference>
<accession>A0A6P3IL20</accession>
<reference evidence="2 3" key="1">
    <citation type="submission" date="2025-04" db="UniProtKB">
        <authorList>
            <consortium name="RefSeq"/>
        </authorList>
    </citation>
    <scope>IDENTIFICATION</scope>
    <source>
        <tissue evidence="2 3">Blood</tissue>
    </source>
</reference>
<evidence type="ECO:0000313" key="1">
    <source>
        <dbReference type="Proteomes" id="UP000515208"/>
    </source>
</evidence>
<dbReference type="GeneID" id="105000731"/>